<dbReference type="NCBIfam" id="NF008726">
    <property type="entry name" value="PRK11728.1"/>
    <property type="match status" value="1"/>
</dbReference>
<dbReference type="EMBL" id="CP016415">
    <property type="protein sequence ID" value="ANU38648.1"/>
    <property type="molecule type" value="Genomic_DNA"/>
</dbReference>
<dbReference type="GO" id="GO:0005737">
    <property type="term" value="C:cytoplasm"/>
    <property type="evidence" value="ECO:0007669"/>
    <property type="project" value="TreeGrafter"/>
</dbReference>
<keyword evidence="8" id="KW-1185">Reference proteome</keyword>
<dbReference type="SUPFAM" id="SSF51905">
    <property type="entry name" value="FAD/NAD(P)-binding domain"/>
    <property type="match status" value="1"/>
</dbReference>
<organism evidence="7 8">
    <name type="scientific">Vibrio scophthalmi</name>
    <dbReference type="NCBI Taxonomy" id="45658"/>
    <lineage>
        <taxon>Bacteria</taxon>
        <taxon>Pseudomonadati</taxon>
        <taxon>Pseudomonadota</taxon>
        <taxon>Gammaproteobacteria</taxon>
        <taxon>Vibrionales</taxon>
        <taxon>Vibrionaceae</taxon>
        <taxon>Vibrio</taxon>
    </lineage>
</organism>
<gene>
    <name evidence="7" type="primary">lhgO</name>
    <name evidence="7" type="ORF">VSVS05_03611</name>
</gene>
<proteinExistence type="inferred from homology"/>
<keyword evidence="3" id="KW-0274">FAD</keyword>
<sequence>MYDYIIVGGGIIGASTAWQLKKKLPDKRILLVEKESEYALHQTGHNSGVIHAGVYYAPGSLKADFCVRGAVATKQFCTQHEIPFEECGKLIVATNSLEVTRLDALYQRCQQNGIDVERLDEVQLKLAEPNIRGLAAIRVQQTAIVDYKRVTQAMVAEFISLGGEARLGIEVIGISELDDEVQLTCVSDEQTLQINCQYLITCAGLMADRITKMLGIATDFQIIPYRGEYFRLASRHNGIVNHLIYPVPDPQLPFLGVHLTRMVDGSVTVGPNAVQGWKREGYGRFNFSLKDTLQMLRFAGFWKVTWANLSTGIKEWLNSLWKPGYLKLVNKYCPEIRLDDLESYPAGIRAQAVTKDGQLVHDFLFSESARSLNVCNAPSPAATSAIPIGEYICSEALQKFADD</sequence>
<protein>
    <submittedName>
        <fullName evidence="7">L-2-hydroxyglutarate oxidase LhgO</fullName>
        <ecNumber evidence="7">1.1.3.-</ecNumber>
    </submittedName>
</protein>
<dbReference type="PANTHER" id="PTHR43104">
    <property type="entry name" value="L-2-HYDROXYGLUTARATE DEHYDROGENASE, MITOCHONDRIAL"/>
    <property type="match status" value="1"/>
</dbReference>
<dbReference type="PANTHER" id="PTHR43104:SF2">
    <property type="entry name" value="L-2-HYDROXYGLUTARATE DEHYDROGENASE, MITOCHONDRIAL"/>
    <property type="match status" value="1"/>
</dbReference>
<evidence type="ECO:0000259" key="6">
    <source>
        <dbReference type="Pfam" id="PF01266"/>
    </source>
</evidence>
<dbReference type="EC" id="1.1.3.-" evidence="7"/>
<feature type="domain" description="FAD dependent oxidoreductase" evidence="6">
    <location>
        <begin position="3"/>
        <end position="393"/>
    </location>
</feature>
<reference evidence="7 8" key="1">
    <citation type="submission" date="2016-07" db="EMBL/GenBank/DDBJ databases">
        <title>Genome sequencing of Vibrio scophthalmi strain VS-05, an isolated from Paralichthys olivaceus.</title>
        <authorList>
            <person name="Han H.-J."/>
        </authorList>
    </citation>
    <scope>NUCLEOTIDE SEQUENCE [LARGE SCALE GENOMIC DNA]</scope>
    <source>
        <strain evidence="7 8">VS-05</strain>
    </source>
</reference>
<keyword evidence="4 7" id="KW-0560">Oxidoreductase</keyword>
<keyword evidence="2" id="KW-0285">Flavoprotein</keyword>
<dbReference type="STRING" id="45658.VSVS12_04145"/>
<evidence type="ECO:0000256" key="1">
    <source>
        <dbReference type="ARBA" id="ARBA00001974"/>
    </source>
</evidence>
<dbReference type="Pfam" id="PF01266">
    <property type="entry name" value="DAO"/>
    <property type="match status" value="1"/>
</dbReference>
<comment type="similarity">
    <text evidence="5">Belongs to the L2HGDH family.</text>
</comment>
<evidence type="ECO:0000256" key="3">
    <source>
        <dbReference type="ARBA" id="ARBA00022827"/>
    </source>
</evidence>
<dbReference type="PATRIC" id="fig|45658.7.peg.3570"/>
<name>A0A1C7FFV3_9VIBR</name>
<evidence type="ECO:0000313" key="8">
    <source>
        <dbReference type="Proteomes" id="UP000092528"/>
    </source>
</evidence>
<dbReference type="InterPro" id="IPR006076">
    <property type="entry name" value="FAD-dep_OxRdtase"/>
</dbReference>
<evidence type="ECO:0000256" key="2">
    <source>
        <dbReference type="ARBA" id="ARBA00022630"/>
    </source>
</evidence>
<evidence type="ECO:0000256" key="4">
    <source>
        <dbReference type="ARBA" id="ARBA00023002"/>
    </source>
</evidence>
<dbReference type="RefSeq" id="WP_065546399.1">
    <property type="nucleotide sequence ID" value="NZ_CP016415.1"/>
</dbReference>
<dbReference type="InterPro" id="IPR036188">
    <property type="entry name" value="FAD/NAD-bd_sf"/>
</dbReference>
<dbReference type="Gene3D" id="3.50.50.60">
    <property type="entry name" value="FAD/NAD(P)-binding domain"/>
    <property type="match status" value="1"/>
</dbReference>
<evidence type="ECO:0000313" key="7">
    <source>
        <dbReference type="EMBL" id="ANU38648.1"/>
    </source>
</evidence>
<dbReference type="Gene3D" id="3.30.9.10">
    <property type="entry name" value="D-Amino Acid Oxidase, subunit A, domain 2"/>
    <property type="match status" value="1"/>
</dbReference>
<dbReference type="Proteomes" id="UP000092528">
    <property type="component" value="Chromosome 2"/>
</dbReference>
<accession>A0A1C7FFV3</accession>
<dbReference type="AlphaFoldDB" id="A0A1C7FFV3"/>
<evidence type="ECO:0000256" key="5">
    <source>
        <dbReference type="ARBA" id="ARBA00037941"/>
    </source>
</evidence>
<comment type="cofactor">
    <cofactor evidence="1">
        <name>FAD</name>
        <dbReference type="ChEBI" id="CHEBI:57692"/>
    </cofactor>
</comment>
<dbReference type="GO" id="GO:0047545">
    <property type="term" value="F:(S)-2-hydroxyglutarate dehydrogenase activity"/>
    <property type="evidence" value="ECO:0007669"/>
    <property type="project" value="TreeGrafter"/>
</dbReference>